<dbReference type="PROSITE" id="PS51257">
    <property type="entry name" value="PROKAR_LIPOPROTEIN"/>
    <property type="match status" value="1"/>
</dbReference>
<dbReference type="RefSeq" id="WP_185675964.1">
    <property type="nucleotide sequence ID" value="NZ_JACHVB010000035.1"/>
</dbReference>
<gene>
    <name evidence="1" type="ORF">H5P28_12090</name>
</gene>
<dbReference type="AlphaFoldDB" id="A0A842HG38"/>
<proteinExistence type="predicted"/>
<reference evidence="1 2" key="1">
    <citation type="submission" date="2020-07" db="EMBL/GenBank/DDBJ databases">
        <authorList>
            <person name="Feng X."/>
        </authorList>
    </citation>
    <scope>NUCLEOTIDE SEQUENCE [LARGE SCALE GENOMIC DNA]</scope>
    <source>
        <strain evidence="1 2">JCM31066</strain>
    </source>
</reference>
<organism evidence="1 2">
    <name type="scientific">Ruficoccus amylovorans</name>
    <dbReference type="NCBI Taxonomy" id="1804625"/>
    <lineage>
        <taxon>Bacteria</taxon>
        <taxon>Pseudomonadati</taxon>
        <taxon>Verrucomicrobiota</taxon>
        <taxon>Opitutia</taxon>
        <taxon>Puniceicoccales</taxon>
        <taxon>Cerasicoccaceae</taxon>
        <taxon>Ruficoccus</taxon>
    </lineage>
</organism>
<protein>
    <submittedName>
        <fullName evidence="1">Uncharacterized protein</fullName>
    </submittedName>
</protein>
<evidence type="ECO:0000313" key="2">
    <source>
        <dbReference type="Proteomes" id="UP000546464"/>
    </source>
</evidence>
<sequence length="227" mass="25687">MKPIALITPVLTGLCMLLVSSCTSPRLERELKDIPLGPSFQPDNVYAEPLSPDIRRVLVFPFHTQPDNQAEAATLEKAMLPSLLSTGRFEVVTLERGEVMELAGRPTFASMDMIPPAVAARLREQWRADAVLLTDITSYRPYKPFMLGVRSRLVSLRDQEVIWACDEVYDAGNEAVEVGARRYAERYLEQEYPLQRSYSVLISPRRFAAYVAHSLYSTLPEREPQEP</sequence>
<dbReference type="EMBL" id="JACHVB010000035">
    <property type="protein sequence ID" value="MBC2594998.1"/>
    <property type="molecule type" value="Genomic_DNA"/>
</dbReference>
<name>A0A842HG38_9BACT</name>
<keyword evidence="2" id="KW-1185">Reference proteome</keyword>
<dbReference type="Proteomes" id="UP000546464">
    <property type="component" value="Unassembled WGS sequence"/>
</dbReference>
<evidence type="ECO:0000313" key="1">
    <source>
        <dbReference type="EMBL" id="MBC2594998.1"/>
    </source>
</evidence>
<dbReference type="Gene3D" id="3.40.50.10610">
    <property type="entry name" value="ABC-type transport auxiliary lipoprotein component"/>
    <property type="match status" value="1"/>
</dbReference>
<accession>A0A842HG38</accession>
<comment type="caution">
    <text evidence="1">The sequence shown here is derived from an EMBL/GenBank/DDBJ whole genome shotgun (WGS) entry which is preliminary data.</text>
</comment>